<protein>
    <submittedName>
        <fullName evidence="2">Uncharacterized protein</fullName>
    </submittedName>
</protein>
<name>A0A8D8RY71_9HEMI</name>
<dbReference type="AlphaFoldDB" id="A0A8D8RY71"/>
<organism evidence="2">
    <name type="scientific">Cacopsylla melanoneura</name>
    <dbReference type="NCBI Taxonomy" id="428564"/>
    <lineage>
        <taxon>Eukaryota</taxon>
        <taxon>Metazoa</taxon>
        <taxon>Ecdysozoa</taxon>
        <taxon>Arthropoda</taxon>
        <taxon>Hexapoda</taxon>
        <taxon>Insecta</taxon>
        <taxon>Pterygota</taxon>
        <taxon>Neoptera</taxon>
        <taxon>Paraneoptera</taxon>
        <taxon>Hemiptera</taxon>
        <taxon>Sternorrhyncha</taxon>
        <taxon>Psylloidea</taxon>
        <taxon>Psyllidae</taxon>
        <taxon>Psyllinae</taxon>
        <taxon>Cacopsylla</taxon>
    </lineage>
</organism>
<feature type="region of interest" description="Disordered" evidence="1">
    <location>
        <begin position="35"/>
        <end position="62"/>
    </location>
</feature>
<feature type="compositionally biased region" description="Pro residues" evidence="1">
    <location>
        <begin position="46"/>
        <end position="60"/>
    </location>
</feature>
<dbReference type="EMBL" id="HBUF01190072">
    <property type="protein sequence ID" value="CAG6657934.1"/>
    <property type="molecule type" value="Transcribed_RNA"/>
</dbReference>
<reference evidence="2" key="1">
    <citation type="submission" date="2021-05" db="EMBL/GenBank/DDBJ databases">
        <authorList>
            <person name="Alioto T."/>
            <person name="Alioto T."/>
            <person name="Gomez Garrido J."/>
        </authorList>
    </citation>
    <scope>NUCLEOTIDE SEQUENCE</scope>
</reference>
<sequence length="105" mass="11901">MTRIIPALHSPCRPRLGEDRNLRSLPMRMRTTITVRNTSSGGGPHNSPPLLPLHLPPPRPTLQNLPLAPQHPLCGLERLSTPLSNVSTNQFRRNRAKPMWTLFFR</sequence>
<evidence type="ECO:0000313" key="2">
    <source>
        <dbReference type="EMBL" id="CAG6657937.1"/>
    </source>
</evidence>
<evidence type="ECO:0000256" key="1">
    <source>
        <dbReference type="SAM" id="MobiDB-lite"/>
    </source>
</evidence>
<accession>A0A8D8RY71</accession>
<dbReference type="EMBL" id="HBUF01190073">
    <property type="protein sequence ID" value="CAG6657937.1"/>
    <property type="molecule type" value="Transcribed_RNA"/>
</dbReference>
<dbReference type="EMBL" id="HBUF01190074">
    <property type="protein sequence ID" value="CAG6657940.1"/>
    <property type="molecule type" value="Transcribed_RNA"/>
</dbReference>
<proteinExistence type="predicted"/>